<evidence type="ECO:0000313" key="1">
    <source>
        <dbReference type="EMBL" id="CAE5962577.1"/>
    </source>
</evidence>
<protein>
    <submittedName>
        <fullName evidence="1">Uncharacterized protein</fullName>
    </submittedName>
</protein>
<sequence>MLAADDNAVKLDEKMRRLKKMEEAAAPRCKRKSQKKWELLKVCGSFVYLLLWDGNGYHDGVEFLTLHFVSGRTLLIFSINLQATNCRNLGIVSVFLLALGDFNLSHKG</sequence>
<reference evidence="1" key="1">
    <citation type="submission" date="2021-01" db="EMBL/GenBank/DDBJ databases">
        <authorList>
            <person name="Bezrukov I."/>
        </authorList>
    </citation>
    <scope>NUCLEOTIDE SEQUENCE</scope>
</reference>
<dbReference type="EMBL" id="LR999452">
    <property type="protein sequence ID" value="CAE5962577.1"/>
    <property type="molecule type" value="Genomic_DNA"/>
</dbReference>
<evidence type="ECO:0000313" key="2">
    <source>
        <dbReference type="Proteomes" id="UP000682877"/>
    </source>
</evidence>
<name>A0A8S1ZTB8_ARAAE</name>
<proteinExistence type="predicted"/>
<dbReference type="AlphaFoldDB" id="A0A8S1ZTB8"/>
<keyword evidence="2" id="KW-1185">Reference proteome</keyword>
<accession>A0A8S1ZTB8</accession>
<gene>
    <name evidence="1" type="ORF">AARE701A_LOCUS4279</name>
</gene>
<dbReference type="Proteomes" id="UP000682877">
    <property type="component" value="Chromosome 2"/>
</dbReference>
<organism evidence="1 2">
    <name type="scientific">Arabidopsis arenosa</name>
    <name type="common">Sand rock-cress</name>
    <name type="synonym">Cardaminopsis arenosa</name>
    <dbReference type="NCBI Taxonomy" id="38785"/>
    <lineage>
        <taxon>Eukaryota</taxon>
        <taxon>Viridiplantae</taxon>
        <taxon>Streptophyta</taxon>
        <taxon>Embryophyta</taxon>
        <taxon>Tracheophyta</taxon>
        <taxon>Spermatophyta</taxon>
        <taxon>Magnoliopsida</taxon>
        <taxon>eudicotyledons</taxon>
        <taxon>Gunneridae</taxon>
        <taxon>Pentapetalae</taxon>
        <taxon>rosids</taxon>
        <taxon>malvids</taxon>
        <taxon>Brassicales</taxon>
        <taxon>Brassicaceae</taxon>
        <taxon>Camelineae</taxon>
        <taxon>Arabidopsis</taxon>
    </lineage>
</organism>